<dbReference type="AlphaFoldDB" id="A0A182KI75"/>
<organism evidence="1 2">
    <name type="scientific">Anopheles christyi</name>
    <dbReference type="NCBI Taxonomy" id="43041"/>
    <lineage>
        <taxon>Eukaryota</taxon>
        <taxon>Metazoa</taxon>
        <taxon>Ecdysozoa</taxon>
        <taxon>Arthropoda</taxon>
        <taxon>Hexapoda</taxon>
        <taxon>Insecta</taxon>
        <taxon>Pterygota</taxon>
        <taxon>Neoptera</taxon>
        <taxon>Endopterygota</taxon>
        <taxon>Diptera</taxon>
        <taxon>Nematocera</taxon>
        <taxon>Culicoidea</taxon>
        <taxon>Culicidae</taxon>
        <taxon>Anophelinae</taxon>
        <taxon>Anopheles</taxon>
    </lineage>
</organism>
<dbReference type="Proteomes" id="UP000075881">
    <property type="component" value="Unassembled WGS sequence"/>
</dbReference>
<sequence>MDNMILYAASFQVHAL</sequence>
<name>A0A182KI75_9DIPT</name>
<reference evidence="1" key="2">
    <citation type="submission" date="2020-05" db="UniProtKB">
        <authorList>
            <consortium name="EnsemblMetazoa"/>
        </authorList>
    </citation>
    <scope>IDENTIFICATION</scope>
    <source>
        <strain evidence="1">ACHKN1017</strain>
    </source>
</reference>
<protein>
    <submittedName>
        <fullName evidence="1">Uncharacterized protein</fullName>
    </submittedName>
</protein>
<dbReference type="VEuPathDB" id="VectorBase:ACHR014167"/>
<accession>A0A182KI75</accession>
<proteinExistence type="predicted"/>
<evidence type="ECO:0000313" key="2">
    <source>
        <dbReference type="Proteomes" id="UP000075881"/>
    </source>
</evidence>
<reference evidence="2" key="1">
    <citation type="submission" date="2013-03" db="EMBL/GenBank/DDBJ databases">
        <title>The Genome Sequence of Anopheles christyi ACHKN1017.</title>
        <authorList>
            <consortium name="The Broad Institute Genomics Platform"/>
            <person name="Neafsey D.E."/>
            <person name="Besansky N."/>
            <person name="Walker B."/>
            <person name="Young S.K."/>
            <person name="Zeng Q."/>
            <person name="Gargeya S."/>
            <person name="Fitzgerald M."/>
            <person name="Haas B."/>
            <person name="Abouelleil A."/>
            <person name="Allen A.W."/>
            <person name="Alvarado L."/>
            <person name="Arachchi H.M."/>
            <person name="Berlin A.M."/>
            <person name="Chapman S.B."/>
            <person name="Gainer-Dewar J."/>
            <person name="Goldberg J."/>
            <person name="Griggs A."/>
            <person name="Gujja S."/>
            <person name="Hansen M."/>
            <person name="Howarth C."/>
            <person name="Imamovic A."/>
            <person name="Ireland A."/>
            <person name="Larimer J."/>
            <person name="McCowan C."/>
            <person name="Murphy C."/>
            <person name="Pearson M."/>
            <person name="Poon T.W."/>
            <person name="Priest M."/>
            <person name="Roberts A."/>
            <person name="Saif S."/>
            <person name="Shea T."/>
            <person name="Sisk P."/>
            <person name="Sykes S."/>
            <person name="Wortman J."/>
            <person name="Nusbaum C."/>
            <person name="Birren B."/>
        </authorList>
    </citation>
    <scope>NUCLEOTIDE SEQUENCE [LARGE SCALE GENOMIC DNA]</scope>
    <source>
        <strain evidence="2">ACHKN1017</strain>
    </source>
</reference>
<dbReference type="EnsemblMetazoa" id="ACHR014167-RA">
    <property type="protein sequence ID" value="ACHR014167-PA"/>
    <property type="gene ID" value="ACHR014167"/>
</dbReference>
<evidence type="ECO:0000313" key="1">
    <source>
        <dbReference type="EnsemblMetazoa" id="ACHR014167-PA"/>
    </source>
</evidence>
<keyword evidence="2" id="KW-1185">Reference proteome</keyword>